<organism evidence="1 2">
    <name type="scientific">Laccaria amethystina LaAM-08-1</name>
    <dbReference type="NCBI Taxonomy" id="1095629"/>
    <lineage>
        <taxon>Eukaryota</taxon>
        <taxon>Fungi</taxon>
        <taxon>Dikarya</taxon>
        <taxon>Basidiomycota</taxon>
        <taxon>Agaricomycotina</taxon>
        <taxon>Agaricomycetes</taxon>
        <taxon>Agaricomycetidae</taxon>
        <taxon>Agaricales</taxon>
        <taxon>Agaricineae</taxon>
        <taxon>Hydnangiaceae</taxon>
        <taxon>Laccaria</taxon>
    </lineage>
</organism>
<dbReference type="AlphaFoldDB" id="A0A0C9XQI6"/>
<keyword evidence="2" id="KW-1185">Reference proteome</keyword>
<dbReference type="Proteomes" id="UP000054477">
    <property type="component" value="Unassembled WGS sequence"/>
</dbReference>
<dbReference type="HOGENOM" id="CLU_2441211_0_0_1"/>
<dbReference type="OrthoDB" id="3049701at2759"/>
<accession>A0A0C9XQI6</accession>
<name>A0A0C9XQI6_9AGAR</name>
<reference evidence="1 2" key="1">
    <citation type="submission" date="2014-04" db="EMBL/GenBank/DDBJ databases">
        <authorList>
            <consortium name="DOE Joint Genome Institute"/>
            <person name="Kuo A."/>
            <person name="Kohler A."/>
            <person name="Nagy L.G."/>
            <person name="Floudas D."/>
            <person name="Copeland A."/>
            <person name="Barry K.W."/>
            <person name="Cichocki N."/>
            <person name="Veneault-Fourrey C."/>
            <person name="LaButti K."/>
            <person name="Lindquist E.A."/>
            <person name="Lipzen A."/>
            <person name="Lundell T."/>
            <person name="Morin E."/>
            <person name="Murat C."/>
            <person name="Sun H."/>
            <person name="Tunlid A."/>
            <person name="Henrissat B."/>
            <person name="Grigoriev I.V."/>
            <person name="Hibbett D.S."/>
            <person name="Martin F."/>
            <person name="Nordberg H.P."/>
            <person name="Cantor M.N."/>
            <person name="Hua S.X."/>
        </authorList>
    </citation>
    <scope>NUCLEOTIDE SEQUENCE [LARGE SCALE GENOMIC DNA]</scope>
    <source>
        <strain evidence="1 2">LaAM-08-1</strain>
    </source>
</reference>
<protein>
    <submittedName>
        <fullName evidence="1">Uncharacterized protein</fullName>
    </submittedName>
</protein>
<sequence>MSSHCACLSRLFTVEYTKQISVQIVQPMQTILVKPNELKSALCLLLHIDHPFMDVFFLANKYLCAMGIPRLANGGKMRLVTDIAQWHGHH</sequence>
<evidence type="ECO:0000313" key="2">
    <source>
        <dbReference type="Proteomes" id="UP000054477"/>
    </source>
</evidence>
<dbReference type="STRING" id="1095629.A0A0C9XQI6"/>
<evidence type="ECO:0000313" key="1">
    <source>
        <dbReference type="EMBL" id="KIK03909.1"/>
    </source>
</evidence>
<dbReference type="EMBL" id="KN838575">
    <property type="protein sequence ID" value="KIK03909.1"/>
    <property type="molecule type" value="Genomic_DNA"/>
</dbReference>
<gene>
    <name evidence="1" type="ORF">K443DRAFT_5061</name>
</gene>
<reference evidence="2" key="2">
    <citation type="submission" date="2015-01" db="EMBL/GenBank/DDBJ databases">
        <title>Evolutionary Origins and Diversification of the Mycorrhizal Mutualists.</title>
        <authorList>
            <consortium name="DOE Joint Genome Institute"/>
            <consortium name="Mycorrhizal Genomics Consortium"/>
            <person name="Kohler A."/>
            <person name="Kuo A."/>
            <person name="Nagy L.G."/>
            <person name="Floudas D."/>
            <person name="Copeland A."/>
            <person name="Barry K.W."/>
            <person name="Cichocki N."/>
            <person name="Veneault-Fourrey C."/>
            <person name="LaButti K."/>
            <person name="Lindquist E.A."/>
            <person name="Lipzen A."/>
            <person name="Lundell T."/>
            <person name="Morin E."/>
            <person name="Murat C."/>
            <person name="Riley R."/>
            <person name="Ohm R."/>
            <person name="Sun H."/>
            <person name="Tunlid A."/>
            <person name="Henrissat B."/>
            <person name="Grigoriev I.V."/>
            <person name="Hibbett D.S."/>
            <person name="Martin F."/>
        </authorList>
    </citation>
    <scope>NUCLEOTIDE SEQUENCE [LARGE SCALE GENOMIC DNA]</scope>
    <source>
        <strain evidence="2">LaAM-08-1</strain>
    </source>
</reference>
<proteinExistence type="predicted"/>